<dbReference type="InterPro" id="IPR036390">
    <property type="entry name" value="WH_DNA-bd_sf"/>
</dbReference>
<dbReference type="Gene3D" id="3.40.190.10">
    <property type="entry name" value="Periplasmic binding protein-like II"/>
    <property type="match status" value="2"/>
</dbReference>
<comment type="caution">
    <text evidence="6">The sequence shown here is derived from an EMBL/GenBank/DDBJ whole genome shotgun (WGS) entry which is preliminary data.</text>
</comment>
<evidence type="ECO:0000313" key="7">
    <source>
        <dbReference type="Proteomes" id="UP000470302"/>
    </source>
</evidence>
<dbReference type="InterPro" id="IPR036388">
    <property type="entry name" value="WH-like_DNA-bd_sf"/>
</dbReference>
<dbReference type="RefSeq" id="WP_161099272.1">
    <property type="nucleotide sequence ID" value="NZ_WWCW01000123.1"/>
</dbReference>
<sequence length="309" mass="33585">MSLQLPLNALHVFCVVVQEGGFRQAAQALHLTPGAVSRQVQALEAHLRQVLFDRNAGAPATLTAAGRKLHDSVGAKMAAVKEALDTGGRARRQASILVDTSVTLAMHWLIPQLPAFRERHPQLQVQIRTVEGDINPASPADVFLRRDVAELRGLPFQTFMRERSVLVASPAFMPGVAAREADQLRWLGKAPRIGTRSRPDLWPGWCGAHGLDAGALEPTLELDNTVLAIQAAVQGLGALVVPEAFVRAMLNIQALQCLSRPVDSGSYSYAIGRRQASARVAIFTEWLTEAGRRENENSVSFRAHRSGFS</sequence>
<keyword evidence="3" id="KW-0238">DNA-binding</keyword>
<dbReference type="AlphaFoldDB" id="A0A845G710"/>
<gene>
    <name evidence="6" type="ORF">GTP91_25335</name>
</gene>
<keyword evidence="2" id="KW-0805">Transcription regulation</keyword>
<accession>A0A845G710</accession>
<dbReference type="SUPFAM" id="SSF53850">
    <property type="entry name" value="Periplasmic binding protein-like II"/>
    <property type="match status" value="1"/>
</dbReference>
<evidence type="ECO:0000259" key="5">
    <source>
        <dbReference type="PROSITE" id="PS50931"/>
    </source>
</evidence>
<dbReference type="GO" id="GO:0003700">
    <property type="term" value="F:DNA-binding transcription factor activity"/>
    <property type="evidence" value="ECO:0007669"/>
    <property type="project" value="InterPro"/>
</dbReference>
<dbReference type="PANTHER" id="PTHR30537:SF74">
    <property type="entry name" value="HTH-TYPE TRANSCRIPTIONAL REGULATOR TRPI"/>
    <property type="match status" value="1"/>
</dbReference>
<dbReference type="GO" id="GO:0006351">
    <property type="term" value="P:DNA-templated transcription"/>
    <property type="evidence" value="ECO:0007669"/>
    <property type="project" value="TreeGrafter"/>
</dbReference>
<dbReference type="SUPFAM" id="SSF46785">
    <property type="entry name" value="Winged helix' DNA-binding domain"/>
    <property type="match status" value="1"/>
</dbReference>
<evidence type="ECO:0000256" key="3">
    <source>
        <dbReference type="ARBA" id="ARBA00023125"/>
    </source>
</evidence>
<dbReference type="InterPro" id="IPR058163">
    <property type="entry name" value="LysR-type_TF_proteobact-type"/>
</dbReference>
<reference evidence="6 7" key="1">
    <citation type="submission" date="2020-01" db="EMBL/GenBank/DDBJ databases">
        <title>Novel species isolated from a subtropical stream in China.</title>
        <authorList>
            <person name="Lu H."/>
        </authorList>
    </citation>
    <scope>NUCLEOTIDE SEQUENCE [LARGE SCALE GENOMIC DNA]</scope>
    <source>
        <strain evidence="6 7">FT82W</strain>
    </source>
</reference>
<dbReference type="InterPro" id="IPR000847">
    <property type="entry name" value="LysR_HTH_N"/>
</dbReference>
<name>A0A845G710_9BURK</name>
<dbReference type="Gene3D" id="1.10.10.10">
    <property type="entry name" value="Winged helix-like DNA-binding domain superfamily/Winged helix DNA-binding domain"/>
    <property type="match status" value="1"/>
</dbReference>
<evidence type="ECO:0000256" key="1">
    <source>
        <dbReference type="ARBA" id="ARBA00009437"/>
    </source>
</evidence>
<dbReference type="PANTHER" id="PTHR30537">
    <property type="entry name" value="HTH-TYPE TRANSCRIPTIONAL REGULATOR"/>
    <property type="match status" value="1"/>
</dbReference>
<evidence type="ECO:0000256" key="4">
    <source>
        <dbReference type="ARBA" id="ARBA00023163"/>
    </source>
</evidence>
<comment type="similarity">
    <text evidence="1">Belongs to the LysR transcriptional regulatory family.</text>
</comment>
<dbReference type="EMBL" id="WWCW01000123">
    <property type="protein sequence ID" value="MYM90483.1"/>
    <property type="molecule type" value="Genomic_DNA"/>
</dbReference>
<dbReference type="Pfam" id="PF00126">
    <property type="entry name" value="HTH_1"/>
    <property type="match status" value="1"/>
</dbReference>
<protein>
    <submittedName>
        <fullName evidence="6">LysR family transcriptional regulator</fullName>
    </submittedName>
</protein>
<dbReference type="Proteomes" id="UP000470302">
    <property type="component" value="Unassembled WGS sequence"/>
</dbReference>
<feature type="domain" description="HTH lysR-type" evidence="5">
    <location>
        <begin position="5"/>
        <end position="63"/>
    </location>
</feature>
<dbReference type="Pfam" id="PF03466">
    <property type="entry name" value="LysR_substrate"/>
    <property type="match status" value="1"/>
</dbReference>
<dbReference type="PROSITE" id="PS50931">
    <property type="entry name" value="HTH_LYSR"/>
    <property type="match status" value="1"/>
</dbReference>
<evidence type="ECO:0000256" key="2">
    <source>
        <dbReference type="ARBA" id="ARBA00023015"/>
    </source>
</evidence>
<dbReference type="GO" id="GO:0043565">
    <property type="term" value="F:sequence-specific DNA binding"/>
    <property type="evidence" value="ECO:0007669"/>
    <property type="project" value="TreeGrafter"/>
</dbReference>
<proteinExistence type="inferred from homology"/>
<keyword evidence="4" id="KW-0804">Transcription</keyword>
<organism evidence="6 7">
    <name type="scientific">Duganella vulcania</name>
    <dbReference type="NCBI Taxonomy" id="2692166"/>
    <lineage>
        <taxon>Bacteria</taxon>
        <taxon>Pseudomonadati</taxon>
        <taxon>Pseudomonadota</taxon>
        <taxon>Betaproteobacteria</taxon>
        <taxon>Burkholderiales</taxon>
        <taxon>Oxalobacteraceae</taxon>
        <taxon>Telluria group</taxon>
        <taxon>Duganella</taxon>
    </lineage>
</organism>
<dbReference type="InterPro" id="IPR005119">
    <property type="entry name" value="LysR_subst-bd"/>
</dbReference>
<evidence type="ECO:0000313" key="6">
    <source>
        <dbReference type="EMBL" id="MYM90483.1"/>
    </source>
</evidence>